<dbReference type="KEGG" id="lnu:N7U66_05840"/>
<dbReference type="AlphaFoldDB" id="A0A9E8SE43"/>
<gene>
    <name evidence="2" type="ORF">N7U66_05840</name>
</gene>
<organism evidence="2 3">
    <name type="scientific">Lacinutrix neustonica</name>
    <dbReference type="NCBI Taxonomy" id="2980107"/>
    <lineage>
        <taxon>Bacteria</taxon>
        <taxon>Pseudomonadati</taxon>
        <taxon>Bacteroidota</taxon>
        <taxon>Flavobacteriia</taxon>
        <taxon>Flavobacteriales</taxon>
        <taxon>Flavobacteriaceae</taxon>
        <taxon>Lacinutrix</taxon>
    </lineage>
</organism>
<evidence type="ECO:0000313" key="2">
    <source>
        <dbReference type="EMBL" id="WAC03138.1"/>
    </source>
</evidence>
<proteinExistence type="predicted"/>
<reference evidence="2" key="1">
    <citation type="submission" date="2022-11" db="EMBL/GenBank/DDBJ databases">
        <title>Lacinutrix neustonica HL-RS19T sp. nov., isolated from the surface microlayer sample of brackish Lake Shihwa.</title>
        <authorList>
            <person name="Choi J.Y."/>
            <person name="Hwang C.Y."/>
        </authorList>
    </citation>
    <scope>NUCLEOTIDE SEQUENCE</scope>
    <source>
        <strain evidence="2">HL-RS19</strain>
    </source>
</reference>
<dbReference type="Pfam" id="PF20409">
    <property type="entry name" value="SnoaL_5"/>
    <property type="match status" value="1"/>
</dbReference>
<name>A0A9E8SE43_9FLAO</name>
<dbReference type="RefSeq" id="WP_267677713.1">
    <property type="nucleotide sequence ID" value="NZ_CP113088.1"/>
</dbReference>
<dbReference type="Gene3D" id="3.10.450.50">
    <property type="match status" value="1"/>
</dbReference>
<dbReference type="InterPro" id="IPR046860">
    <property type="entry name" value="SnoaL_5"/>
</dbReference>
<protein>
    <recommendedName>
        <fullName evidence="1">SnoaL-like domain-containing protein</fullName>
    </recommendedName>
</protein>
<keyword evidence="3" id="KW-1185">Reference proteome</keyword>
<feature type="domain" description="SnoaL-like" evidence="1">
    <location>
        <begin position="6"/>
        <end position="68"/>
    </location>
</feature>
<evidence type="ECO:0000259" key="1">
    <source>
        <dbReference type="Pfam" id="PF20409"/>
    </source>
</evidence>
<accession>A0A9E8SE43</accession>
<dbReference type="Proteomes" id="UP001164705">
    <property type="component" value="Chromosome"/>
</dbReference>
<dbReference type="EMBL" id="CP113088">
    <property type="protein sequence ID" value="WAC03138.1"/>
    <property type="molecule type" value="Genomic_DNA"/>
</dbReference>
<sequence length="71" mass="8007">MPGEIITGMQNVWNKGKEWLGSVHSSSVSEPLIAGDFFTSKMNFDCTFKEGGRQKIKEVGVYKFKDGKNYQ</sequence>
<evidence type="ECO:0000313" key="3">
    <source>
        <dbReference type="Proteomes" id="UP001164705"/>
    </source>
</evidence>